<dbReference type="InterPro" id="IPR050155">
    <property type="entry name" value="HAD-like_hydrolase_sf"/>
</dbReference>
<organism evidence="1 2">
    <name type="scientific">Amycolatopsis samaneae</name>
    <dbReference type="NCBI Taxonomy" id="664691"/>
    <lineage>
        <taxon>Bacteria</taxon>
        <taxon>Bacillati</taxon>
        <taxon>Actinomycetota</taxon>
        <taxon>Actinomycetes</taxon>
        <taxon>Pseudonocardiales</taxon>
        <taxon>Pseudonocardiaceae</taxon>
        <taxon>Amycolatopsis</taxon>
    </lineage>
</organism>
<evidence type="ECO:0000313" key="2">
    <source>
        <dbReference type="Proteomes" id="UP001597419"/>
    </source>
</evidence>
<protein>
    <submittedName>
        <fullName evidence="1">HAD family hydrolase</fullName>
        <ecNumber evidence="1">3.-.-.-</ecNumber>
    </submittedName>
</protein>
<dbReference type="SUPFAM" id="SSF56784">
    <property type="entry name" value="HAD-like"/>
    <property type="match status" value="1"/>
</dbReference>
<dbReference type="PANTHER" id="PTHR43434">
    <property type="entry name" value="PHOSPHOGLYCOLATE PHOSPHATASE"/>
    <property type="match status" value="1"/>
</dbReference>
<dbReference type="Gene3D" id="3.40.50.1000">
    <property type="entry name" value="HAD superfamily/HAD-like"/>
    <property type="match status" value="1"/>
</dbReference>
<reference evidence="2" key="1">
    <citation type="journal article" date="2019" name="Int. J. Syst. Evol. Microbiol.">
        <title>The Global Catalogue of Microorganisms (GCM) 10K type strain sequencing project: providing services to taxonomists for standard genome sequencing and annotation.</title>
        <authorList>
            <consortium name="The Broad Institute Genomics Platform"/>
            <consortium name="The Broad Institute Genome Sequencing Center for Infectious Disease"/>
            <person name="Wu L."/>
            <person name="Ma J."/>
        </authorList>
    </citation>
    <scope>NUCLEOTIDE SEQUENCE [LARGE SCALE GENOMIC DNA]</scope>
    <source>
        <strain evidence="2">CGMCC 4.7643</strain>
    </source>
</reference>
<sequence>MVGAAELLADRDHVLVGFDGAVCTVFDNERARGAADRLRPLVGPVLPDEVAASGDPFAVLAYAASCGPNTADAVHRQLARLELEAQLVAGPVPGSTELIGALAWRGFTVTVVANQSVDAVRNHLALHELQDKAKRISARASGDPDQLLPGTALVDAAIRGVGASPERCVLIGRTPQELQAARAAGVATIALAPGKLRPPPDVVVADLAELRLAG</sequence>
<dbReference type="InterPro" id="IPR041492">
    <property type="entry name" value="HAD_2"/>
</dbReference>
<name>A0ABW5GEF7_9PSEU</name>
<dbReference type="InterPro" id="IPR036412">
    <property type="entry name" value="HAD-like_sf"/>
</dbReference>
<accession>A0ABW5GEF7</accession>
<dbReference type="GO" id="GO:0016787">
    <property type="term" value="F:hydrolase activity"/>
    <property type="evidence" value="ECO:0007669"/>
    <property type="project" value="UniProtKB-KW"/>
</dbReference>
<keyword evidence="2" id="KW-1185">Reference proteome</keyword>
<dbReference type="EMBL" id="JBHUKU010000006">
    <property type="protein sequence ID" value="MFD2459513.1"/>
    <property type="molecule type" value="Genomic_DNA"/>
</dbReference>
<comment type="caution">
    <text evidence="1">The sequence shown here is derived from an EMBL/GenBank/DDBJ whole genome shotgun (WGS) entry which is preliminary data.</text>
</comment>
<dbReference type="InterPro" id="IPR023214">
    <property type="entry name" value="HAD_sf"/>
</dbReference>
<dbReference type="Pfam" id="PF13419">
    <property type="entry name" value="HAD_2"/>
    <property type="match status" value="1"/>
</dbReference>
<dbReference type="EC" id="3.-.-.-" evidence="1"/>
<dbReference type="Proteomes" id="UP001597419">
    <property type="component" value="Unassembled WGS sequence"/>
</dbReference>
<dbReference type="RefSeq" id="WP_345396853.1">
    <property type="nucleotide sequence ID" value="NZ_BAABHG010000008.1"/>
</dbReference>
<evidence type="ECO:0000313" key="1">
    <source>
        <dbReference type="EMBL" id="MFD2459513.1"/>
    </source>
</evidence>
<dbReference type="PANTHER" id="PTHR43434:SF1">
    <property type="entry name" value="PHOSPHOGLYCOLATE PHOSPHATASE"/>
    <property type="match status" value="1"/>
</dbReference>
<proteinExistence type="predicted"/>
<gene>
    <name evidence="1" type="ORF">ACFSYJ_12950</name>
</gene>
<keyword evidence="1" id="KW-0378">Hydrolase</keyword>